<evidence type="ECO:0000259" key="2">
    <source>
        <dbReference type="Pfam" id="PF01266"/>
    </source>
</evidence>
<gene>
    <name evidence="3" type="ORF">HAQ05_24865</name>
</gene>
<dbReference type="Gene3D" id="3.30.9.10">
    <property type="entry name" value="D-Amino Acid Oxidase, subunit A, domain 2"/>
    <property type="match status" value="1"/>
</dbReference>
<proteinExistence type="predicted"/>
<reference evidence="3 4" key="1">
    <citation type="journal article" date="2020" name="Insects">
        <title>Bacteria Belonging to Pseudomonas typographi sp. nov. from the Bark Beetle Ips typographus Have Genomic Potential to Aid in the Host Ecology.</title>
        <authorList>
            <person name="Peral-Aranega E."/>
            <person name="Saati-Santamaria Z."/>
            <person name="Kolarik M."/>
            <person name="Rivas R."/>
            <person name="Garcia-Fraile P."/>
        </authorList>
    </citation>
    <scope>NUCLEOTIDE SEQUENCE [LARGE SCALE GENOMIC DNA]</scope>
    <source>
        <strain evidence="3 4">CA3A</strain>
    </source>
</reference>
<dbReference type="Pfam" id="PF01266">
    <property type="entry name" value="DAO"/>
    <property type="match status" value="1"/>
</dbReference>
<keyword evidence="1" id="KW-0560">Oxidoreductase</keyword>
<dbReference type="InterPro" id="IPR006076">
    <property type="entry name" value="FAD-dep_OxRdtase"/>
</dbReference>
<dbReference type="EMBL" id="JAAOCA010000045">
    <property type="protein sequence ID" value="MBD1601911.1"/>
    <property type="molecule type" value="Genomic_DNA"/>
</dbReference>
<dbReference type="Proteomes" id="UP000805841">
    <property type="component" value="Unassembled WGS sequence"/>
</dbReference>
<protein>
    <submittedName>
        <fullName evidence="3">FAD-binding oxidoreductase</fullName>
    </submittedName>
</protein>
<dbReference type="PANTHER" id="PTHR13847">
    <property type="entry name" value="SARCOSINE DEHYDROGENASE-RELATED"/>
    <property type="match status" value="1"/>
</dbReference>
<accession>A0ABR7Z9A3</accession>
<evidence type="ECO:0000256" key="1">
    <source>
        <dbReference type="ARBA" id="ARBA00023002"/>
    </source>
</evidence>
<keyword evidence="4" id="KW-1185">Reference proteome</keyword>
<dbReference type="RefSeq" id="WP_190426011.1">
    <property type="nucleotide sequence ID" value="NZ_JAAOCA010000045.1"/>
</dbReference>
<evidence type="ECO:0000313" key="4">
    <source>
        <dbReference type="Proteomes" id="UP000805841"/>
    </source>
</evidence>
<evidence type="ECO:0000313" key="3">
    <source>
        <dbReference type="EMBL" id="MBD1601911.1"/>
    </source>
</evidence>
<comment type="caution">
    <text evidence="3">The sequence shown here is derived from an EMBL/GenBank/DDBJ whole genome shotgun (WGS) entry which is preliminary data.</text>
</comment>
<dbReference type="Gene3D" id="3.50.50.60">
    <property type="entry name" value="FAD/NAD(P)-binding domain"/>
    <property type="match status" value="1"/>
</dbReference>
<dbReference type="SUPFAM" id="SSF51905">
    <property type="entry name" value="FAD/NAD(P)-binding domain"/>
    <property type="match status" value="1"/>
</dbReference>
<dbReference type="InterPro" id="IPR036188">
    <property type="entry name" value="FAD/NAD-bd_sf"/>
</dbReference>
<organism evidence="3 4">
    <name type="scientific">Pseudomonas typographi</name>
    <dbReference type="NCBI Taxonomy" id="2715964"/>
    <lineage>
        <taxon>Bacteria</taxon>
        <taxon>Pseudomonadati</taxon>
        <taxon>Pseudomonadota</taxon>
        <taxon>Gammaproteobacteria</taxon>
        <taxon>Pseudomonadales</taxon>
        <taxon>Pseudomonadaceae</taxon>
        <taxon>Pseudomonas</taxon>
    </lineage>
</organism>
<name>A0ABR7Z9A3_9PSED</name>
<feature type="domain" description="FAD dependent oxidoreductase" evidence="2">
    <location>
        <begin position="33"/>
        <end position="386"/>
    </location>
</feature>
<dbReference type="PANTHER" id="PTHR13847:SF281">
    <property type="entry name" value="FAD DEPENDENT OXIDOREDUCTASE DOMAIN-CONTAINING PROTEIN"/>
    <property type="match status" value="1"/>
</dbReference>
<sequence>MPEPLTAHAPSYYAATAIPTPDRPPLAGDHSADVCIIGGGFTGLNTALELAERGRSVIVLEARRIGWGASGRNGGQLIRGLGHDLGQFTRYVGDAGVQQLQRAGVEAVDIVRQRIARHGIACDLRWGYCDLANRPAHYEGFKAELEHLQRLGYEHQVQLVPPAQMASVVGSARYVGGLVDMGSGHLHPLKLAQAEAQLAEALGARLFEASVVTAIEPGAQATVRTAHGSVRANQVVLGCNAYLGDLVPALAGKVLPAGSYIIATEPLGDTLARELIPRNMALCDQRVALDYYRLSADNRLLFGGACHYSGRDPSDIAAYMRPKMLKVFPQLAEVRIDYQWGGMIGISANRFPQLGRVPGHSNLYYAQGYSGHGLNVTHLAARVLAQAICAEDEGALEVFAKVPHRTFPGGQRLRSPLLALGMLWYRIKEQLRGG</sequence>